<dbReference type="Pfam" id="PF00005">
    <property type="entry name" value="ABC_tran"/>
    <property type="match status" value="1"/>
</dbReference>
<dbReference type="Proteomes" id="UP000824072">
    <property type="component" value="Unassembled WGS sequence"/>
</dbReference>
<dbReference type="Gene3D" id="3.40.50.300">
    <property type="entry name" value="P-loop containing nucleotide triphosphate hydrolases"/>
    <property type="match status" value="1"/>
</dbReference>
<dbReference type="GO" id="GO:0005524">
    <property type="term" value="F:ATP binding"/>
    <property type="evidence" value="ECO:0007669"/>
    <property type="project" value="UniProtKB-KW"/>
</dbReference>
<dbReference type="InterPro" id="IPR050107">
    <property type="entry name" value="ABC_carbohydrate_import_ATPase"/>
</dbReference>
<sequence length="309" mass="34696">AVLFVSHKLDEVFEISRQFTIFRNGENVAEGLTSELDNEKFIYYMTGRNLDAKRFTAQKDGKQLLEVKNLSLPGFYENVSLTVNSGEILGITGLMGSGRRELSLSLAGILRAKSGEIWVDGEKVNIRSVGDAQHAGIGYVPEDRLNEGLFASQAIYRNIVISNIGKMFKGRLFINERKLKQTSRKWVDELRISHNRHELPVQTLSGGNQQKVVLARWLQNKPQILILNGPTVGVDIGAKFDIHELLRELARSGMAIIIISDDLREVKNVCSRVLVMREGEIRESFRLDEMDEEQIAKLDLMGEGLEVGA</sequence>
<dbReference type="PANTHER" id="PTHR43790">
    <property type="entry name" value="CARBOHYDRATE TRANSPORT ATP-BINDING PROTEIN MG119-RELATED"/>
    <property type="match status" value="1"/>
</dbReference>
<dbReference type="PROSITE" id="PS00211">
    <property type="entry name" value="ABC_TRANSPORTER_1"/>
    <property type="match status" value="1"/>
</dbReference>
<evidence type="ECO:0000313" key="10">
    <source>
        <dbReference type="EMBL" id="HIU33811.1"/>
    </source>
</evidence>
<keyword evidence="7" id="KW-1278">Translocase</keyword>
<proteinExistence type="predicted"/>
<keyword evidence="5" id="KW-0547">Nucleotide-binding</keyword>
<dbReference type="PROSITE" id="PS50893">
    <property type="entry name" value="ABC_TRANSPORTER_2"/>
    <property type="match status" value="1"/>
</dbReference>
<keyword evidence="6 10" id="KW-0067">ATP-binding</keyword>
<evidence type="ECO:0000256" key="4">
    <source>
        <dbReference type="ARBA" id="ARBA00022737"/>
    </source>
</evidence>
<keyword evidence="1" id="KW-0813">Transport</keyword>
<reference evidence="10" key="1">
    <citation type="submission" date="2020-10" db="EMBL/GenBank/DDBJ databases">
        <authorList>
            <person name="Gilroy R."/>
        </authorList>
    </citation>
    <scope>NUCLEOTIDE SEQUENCE</scope>
    <source>
        <strain evidence="10">ChiHcec3-11533</strain>
    </source>
</reference>
<keyword evidence="2" id="KW-1003">Cell membrane</keyword>
<feature type="non-terminal residue" evidence="10">
    <location>
        <position position="1"/>
    </location>
</feature>
<feature type="domain" description="ABC transporter" evidence="9">
    <location>
        <begin position="59"/>
        <end position="303"/>
    </location>
</feature>
<evidence type="ECO:0000256" key="6">
    <source>
        <dbReference type="ARBA" id="ARBA00022840"/>
    </source>
</evidence>
<dbReference type="InterPro" id="IPR003439">
    <property type="entry name" value="ABC_transporter-like_ATP-bd"/>
</dbReference>
<gene>
    <name evidence="10" type="ORF">IAB02_04550</name>
</gene>
<dbReference type="AlphaFoldDB" id="A0A9D1IBW0"/>
<dbReference type="SUPFAM" id="SSF52540">
    <property type="entry name" value="P-loop containing nucleoside triphosphate hydrolases"/>
    <property type="match status" value="1"/>
</dbReference>
<evidence type="ECO:0000256" key="2">
    <source>
        <dbReference type="ARBA" id="ARBA00022475"/>
    </source>
</evidence>
<reference evidence="10" key="2">
    <citation type="journal article" date="2021" name="PeerJ">
        <title>Extensive microbial diversity within the chicken gut microbiome revealed by metagenomics and culture.</title>
        <authorList>
            <person name="Gilroy R."/>
            <person name="Ravi A."/>
            <person name="Getino M."/>
            <person name="Pursley I."/>
            <person name="Horton D.L."/>
            <person name="Alikhan N.F."/>
            <person name="Baker D."/>
            <person name="Gharbi K."/>
            <person name="Hall N."/>
            <person name="Watson M."/>
            <person name="Adriaenssens E.M."/>
            <person name="Foster-Nyarko E."/>
            <person name="Jarju S."/>
            <person name="Secka A."/>
            <person name="Antonio M."/>
            <person name="Oren A."/>
            <person name="Chaudhuri R.R."/>
            <person name="La Ragione R."/>
            <person name="Hildebrand F."/>
            <person name="Pallen M.J."/>
        </authorList>
    </citation>
    <scope>NUCLEOTIDE SEQUENCE</scope>
    <source>
        <strain evidence="10">ChiHcec3-11533</strain>
    </source>
</reference>
<dbReference type="InterPro" id="IPR017871">
    <property type="entry name" value="ABC_transporter-like_CS"/>
</dbReference>
<comment type="caution">
    <text evidence="10">The sequence shown here is derived from an EMBL/GenBank/DDBJ whole genome shotgun (WGS) entry which is preliminary data.</text>
</comment>
<evidence type="ECO:0000259" key="9">
    <source>
        <dbReference type="PROSITE" id="PS50893"/>
    </source>
</evidence>
<dbReference type="GO" id="GO:0016887">
    <property type="term" value="F:ATP hydrolysis activity"/>
    <property type="evidence" value="ECO:0007669"/>
    <property type="project" value="InterPro"/>
</dbReference>
<dbReference type="PANTHER" id="PTHR43790:SF1">
    <property type="entry name" value="XYLOSE IMPORT ATP-BINDING PROTEIN XYLG"/>
    <property type="match status" value="1"/>
</dbReference>
<dbReference type="EMBL" id="DVMU01000100">
    <property type="protein sequence ID" value="HIU33811.1"/>
    <property type="molecule type" value="Genomic_DNA"/>
</dbReference>
<dbReference type="CDD" id="cd03215">
    <property type="entry name" value="ABC_Carb_Monos_II"/>
    <property type="match status" value="1"/>
</dbReference>
<evidence type="ECO:0000256" key="1">
    <source>
        <dbReference type="ARBA" id="ARBA00022448"/>
    </source>
</evidence>
<evidence type="ECO:0000256" key="3">
    <source>
        <dbReference type="ARBA" id="ARBA00022597"/>
    </source>
</evidence>
<dbReference type="InterPro" id="IPR027417">
    <property type="entry name" value="P-loop_NTPase"/>
</dbReference>
<evidence type="ECO:0000256" key="8">
    <source>
        <dbReference type="ARBA" id="ARBA00023136"/>
    </source>
</evidence>
<evidence type="ECO:0000256" key="5">
    <source>
        <dbReference type="ARBA" id="ARBA00022741"/>
    </source>
</evidence>
<organism evidence="10 11">
    <name type="scientific">Candidatus Pullichristensenella excrementigallinarum</name>
    <dbReference type="NCBI Taxonomy" id="2840907"/>
    <lineage>
        <taxon>Bacteria</taxon>
        <taxon>Bacillati</taxon>
        <taxon>Bacillota</taxon>
        <taxon>Clostridia</taxon>
        <taxon>Candidatus Pullichristensenella</taxon>
    </lineage>
</organism>
<protein>
    <submittedName>
        <fullName evidence="10">Sugar ABC transporter ATP-binding protein</fullName>
    </submittedName>
</protein>
<keyword evidence="3" id="KW-0762">Sugar transport</keyword>
<keyword evidence="4" id="KW-0677">Repeat</keyword>
<evidence type="ECO:0000256" key="7">
    <source>
        <dbReference type="ARBA" id="ARBA00022967"/>
    </source>
</evidence>
<evidence type="ECO:0000313" key="11">
    <source>
        <dbReference type="Proteomes" id="UP000824072"/>
    </source>
</evidence>
<accession>A0A9D1IBW0</accession>
<keyword evidence="8" id="KW-0472">Membrane</keyword>
<name>A0A9D1IBW0_9FIRM</name>